<gene>
    <name evidence="2" type="ORF">Q9315_09900</name>
</gene>
<feature type="chain" id="PRO_5045898383" evidence="1">
    <location>
        <begin position="17"/>
        <end position="84"/>
    </location>
</feature>
<dbReference type="PROSITE" id="PS51257">
    <property type="entry name" value="PROKAR_LIPOPROTEIN"/>
    <property type="match status" value="1"/>
</dbReference>
<sequence>MKLTGLVLLVACALSAAGCTSTKQVAASKEKLNSTARAVVGTSLIGTRGATPADQDRIDETVAGICGARTWTREECARHDEAAR</sequence>
<organism evidence="2 3">
    <name type="scientific">Shinella oryzae</name>
    <dbReference type="NCBI Taxonomy" id="2871820"/>
    <lineage>
        <taxon>Bacteria</taxon>
        <taxon>Pseudomonadati</taxon>
        <taxon>Pseudomonadota</taxon>
        <taxon>Alphaproteobacteria</taxon>
        <taxon>Hyphomicrobiales</taxon>
        <taxon>Rhizobiaceae</taxon>
        <taxon>Shinella</taxon>
    </lineage>
</organism>
<evidence type="ECO:0000256" key="1">
    <source>
        <dbReference type="SAM" id="SignalP"/>
    </source>
</evidence>
<protein>
    <submittedName>
        <fullName evidence="2">Uncharacterized protein</fullName>
    </submittedName>
</protein>
<accession>A0ABY9K4W5</accession>
<proteinExistence type="predicted"/>
<evidence type="ECO:0000313" key="2">
    <source>
        <dbReference type="EMBL" id="WLS01761.1"/>
    </source>
</evidence>
<dbReference type="Proteomes" id="UP001225788">
    <property type="component" value="Chromosome"/>
</dbReference>
<reference evidence="2 3" key="1">
    <citation type="submission" date="2023-08" db="EMBL/GenBank/DDBJ databases">
        <title>Pathogen: clinical or host-associated sample.</title>
        <authorList>
            <person name="Hergert J."/>
            <person name="Casey R."/>
            <person name="Wagner J."/>
            <person name="Young E.L."/>
            <person name="Oakeson K.F."/>
        </authorList>
    </citation>
    <scope>NUCLEOTIDE SEQUENCE [LARGE SCALE GENOMIC DNA]</scope>
    <source>
        <strain evidence="2 3">UPHL-collab-2</strain>
    </source>
</reference>
<name>A0ABY9K4W5_9HYPH</name>
<feature type="signal peptide" evidence="1">
    <location>
        <begin position="1"/>
        <end position="16"/>
    </location>
</feature>
<evidence type="ECO:0000313" key="3">
    <source>
        <dbReference type="Proteomes" id="UP001225788"/>
    </source>
</evidence>
<dbReference type="EMBL" id="CP132314">
    <property type="protein sequence ID" value="WLS01761.1"/>
    <property type="molecule type" value="Genomic_DNA"/>
</dbReference>
<keyword evidence="1" id="KW-0732">Signal</keyword>
<keyword evidence="3" id="KW-1185">Reference proteome</keyword>